<dbReference type="EMBL" id="BKCJ010382935">
    <property type="protein sequence ID" value="GFA18988.1"/>
    <property type="molecule type" value="Genomic_DNA"/>
</dbReference>
<name>A0A699J818_TANCI</name>
<organism evidence="2">
    <name type="scientific">Tanacetum cinerariifolium</name>
    <name type="common">Dalmatian daisy</name>
    <name type="synonym">Chrysanthemum cinerariifolium</name>
    <dbReference type="NCBI Taxonomy" id="118510"/>
    <lineage>
        <taxon>Eukaryota</taxon>
        <taxon>Viridiplantae</taxon>
        <taxon>Streptophyta</taxon>
        <taxon>Embryophyta</taxon>
        <taxon>Tracheophyta</taxon>
        <taxon>Spermatophyta</taxon>
        <taxon>Magnoliopsida</taxon>
        <taxon>eudicotyledons</taxon>
        <taxon>Gunneridae</taxon>
        <taxon>Pentapetalae</taxon>
        <taxon>asterids</taxon>
        <taxon>campanulids</taxon>
        <taxon>Asterales</taxon>
        <taxon>Asteraceae</taxon>
        <taxon>Asteroideae</taxon>
        <taxon>Anthemideae</taxon>
        <taxon>Anthemidinae</taxon>
        <taxon>Tanacetum</taxon>
    </lineage>
</organism>
<feature type="region of interest" description="Disordered" evidence="1">
    <location>
        <begin position="335"/>
        <end position="401"/>
    </location>
</feature>
<feature type="compositionally biased region" description="Basic and acidic residues" evidence="1">
    <location>
        <begin position="381"/>
        <end position="390"/>
    </location>
</feature>
<feature type="compositionally biased region" description="Low complexity" evidence="1">
    <location>
        <begin position="366"/>
        <end position="379"/>
    </location>
</feature>
<evidence type="ECO:0000313" key="2">
    <source>
        <dbReference type="EMBL" id="GFA18988.1"/>
    </source>
</evidence>
<comment type="caution">
    <text evidence="2">The sequence shown here is derived from an EMBL/GenBank/DDBJ whole genome shotgun (WGS) entry which is preliminary data.</text>
</comment>
<protein>
    <submittedName>
        <fullName evidence="2">Uncharacterized protein</fullName>
    </submittedName>
</protein>
<proteinExistence type="predicted"/>
<sequence>MYRFDSIVQAFASFGHDLGTVEDKILVPKPLKNCARCTRCGYLVDGPNCQGCALLRQELEENLVTCSPDFQNSSKPSNASTNVVNAPREPYVVKQDNGSFVDKINFRAPDSPDQFHCFHCKDAHNQNSLNDSPSISETSSQSPPNINHCCYECGDLLDGIFCKRCTCKSCGKDAHIGYNCPSKVSVISNPEPCNNQTINELPQTLPIFHPTFHSEAESPFTLDSTLTYVDESPNPPVIHQPPQELSIQEMENLKQQYLDKLKRLSNLEYHDEVKIAKLTENFNGMSIEIRKKEKLLQEEQWAYLSTHPSKRLTFFCFDDDDDEDYTSAITPDELVLSSEEPDNSLSMGDEHLDPISATESDEFIKSSFENPIPIPSESEGIPEHVCDVPSHDNSPPLDVSK</sequence>
<gene>
    <name evidence="2" type="ORF">Tci_590960</name>
</gene>
<dbReference type="AlphaFoldDB" id="A0A699J818"/>
<accession>A0A699J818</accession>
<reference evidence="2" key="1">
    <citation type="journal article" date="2019" name="Sci. Rep.">
        <title>Draft genome of Tanacetum cinerariifolium, the natural source of mosquito coil.</title>
        <authorList>
            <person name="Yamashiro T."/>
            <person name="Shiraishi A."/>
            <person name="Satake H."/>
            <person name="Nakayama K."/>
        </authorList>
    </citation>
    <scope>NUCLEOTIDE SEQUENCE</scope>
</reference>
<evidence type="ECO:0000256" key="1">
    <source>
        <dbReference type="SAM" id="MobiDB-lite"/>
    </source>
</evidence>